<dbReference type="EMBL" id="GFPF01008909">
    <property type="protein sequence ID" value="MAA20055.1"/>
    <property type="molecule type" value="Transcribed_RNA"/>
</dbReference>
<protein>
    <recommendedName>
        <fullName evidence="4">Glycine rich superfamily member</fullName>
    </recommendedName>
</protein>
<dbReference type="AlphaFoldDB" id="A0A224YSZ1"/>
<proteinExistence type="predicted"/>
<feature type="signal peptide" evidence="2">
    <location>
        <begin position="1"/>
        <end position="21"/>
    </location>
</feature>
<feature type="compositionally biased region" description="Basic and acidic residues" evidence="1">
    <location>
        <begin position="61"/>
        <end position="72"/>
    </location>
</feature>
<evidence type="ECO:0000313" key="3">
    <source>
        <dbReference type="EMBL" id="MAA20055.1"/>
    </source>
</evidence>
<evidence type="ECO:0000256" key="2">
    <source>
        <dbReference type="SAM" id="SignalP"/>
    </source>
</evidence>
<feature type="chain" id="PRO_5012262639" description="Glycine rich superfamily member" evidence="2">
    <location>
        <begin position="22"/>
        <end position="90"/>
    </location>
</feature>
<reference evidence="3" key="1">
    <citation type="journal article" date="2017" name="Parasit. Vectors">
        <title>Sialotranscriptomics of Rhipicephalus zambeziensis reveals intricate expression profiles of secretory proteins and suggests tight temporal transcriptional regulation during blood-feeding.</title>
        <authorList>
            <person name="de Castro M.H."/>
            <person name="de Klerk D."/>
            <person name="Pienaar R."/>
            <person name="Rees D.J.G."/>
            <person name="Mans B.J."/>
        </authorList>
    </citation>
    <scope>NUCLEOTIDE SEQUENCE</scope>
    <source>
        <tissue evidence="3">Salivary glands</tissue>
    </source>
</reference>
<feature type="region of interest" description="Disordered" evidence="1">
    <location>
        <begin position="61"/>
        <end position="90"/>
    </location>
</feature>
<evidence type="ECO:0008006" key="4">
    <source>
        <dbReference type="Google" id="ProtNLM"/>
    </source>
</evidence>
<sequence length="90" mass="9726">MKWLAPLNAFVILMVITESNGSTDTVEKIMETMGKAAATAGYTATKWISAFLRGLKEERAKLSNKSAEEPTKGYEPQVSQGGFVNPTKTG</sequence>
<accession>A0A224YSZ1</accession>
<organism evidence="3">
    <name type="scientific">Rhipicephalus zambeziensis</name>
    <dbReference type="NCBI Taxonomy" id="60191"/>
    <lineage>
        <taxon>Eukaryota</taxon>
        <taxon>Metazoa</taxon>
        <taxon>Ecdysozoa</taxon>
        <taxon>Arthropoda</taxon>
        <taxon>Chelicerata</taxon>
        <taxon>Arachnida</taxon>
        <taxon>Acari</taxon>
        <taxon>Parasitiformes</taxon>
        <taxon>Ixodida</taxon>
        <taxon>Ixodoidea</taxon>
        <taxon>Ixodidae</taxon>
        <taxon>Rhipicephalinae</taxon>
        <taxon>Rhipicephalus</taxon>
        <taxon>Rhipicephalus</taxon>
    </lineage>
</organism>
<feature type="compositionally biased region" description="Polar residues" evidence="1">
    <location>
        <begin position="77"/>
        <end position="90"/>
    </location>
</feature>
<evidence type="ECO:0000256" key="1">
    <source>
        <dbReference type="SAM" id="MobiDB-lite"/>
    </source>
</evidence>
<keyword evidence="2" id="KW-0732">Signal</keyword>
<name>A0A224YSZ1_9ACAR</name>